<dbReference type="PRINTS" id="PR00081">
    <property type="entry name" value="GDHRDH"/>
</dbReference>
<keyword evidence="2" id="KW-0560">Oxidoreductase</keyword>
<evidence type="ECO:0000256" key="2">
    <source>
        <dbReference type="ARBA" id="ARBA00023002"/>
    </source>
</evidence>
<dbReference type="PANTHER" id="PTHR42879:SF2">
    <property type="entry name" value="3-OXOACYL-[ACYL-CARRIER-PROTEIN] REDUCTASE FABG"/>
    <property type="match status" value="1"/>
</dbReference>
<dbReference type="SUPFAM" id="SSF51735">
    <property type="entry name" value="NAD(P)-binding Rossmann-fold domains"/>
    <property type="match status" value="1"/>
</dbReference>
<protein>
    <submittedName>
        <fullName evidence="3">Short-chain dehydrogenase</fullName>
    </submittedName>
</protein>
<dbReference type="PANTHER" id="PTHR42879">
    <property type="entry name" value="3-OXOACYL-(ACYL-CARRIER-PROTEIN) REDUCTASE"/>
    <property type="match status" value="1"/>
</dbReference>
<dbReference type="GO" id="GO:0032787">
    <property type="term" value="P:monocarboxylic acid metabolic process"/>
    <property type="evidence" value="ECO:0007669"/>
    <property type="project" value="UniProtKB-ARBA"/>
</dbReference>
<dbReference type="PRINTS" id="PR00080">
    <property type="entry name" value="SDRFAMILY"/>
</dbReference>
<dbReference type="RefSeq" id="WP_147070636.1">
    <property type="nucleotide sequence ID" value="NZ_BHVU01000111.1"/>
</dbReference>
<dbReference type="InterPro" id="IPR036291">
    <property type="entry name" value="NAD(P)-bd_dom_sf"/>
</dbReference>
<gene>
    <name evidence="3" type="ORF">MAE30S32_21340</name>
</gene>
<proteinExistence type="inferred from homology"/>
<dbReference type="InterPro" id="IPR002347">
    <property type="entry name" value="SDR_fam"/>
</dbReference>
<dbReference type="EMBL" id="BHVU01000111">
    <property type="protein sequence ID" value="GCA93482.1"/>
    <property type="molecule type" value="Genomic_DNA"/>
</dbReference>
<dbReference type="GO" id="GO:0016491">
    <property type="term" value="F:oxidoreductase activity"/>
    <property type="evidence" value="ECO:0007669"/>
    <property type="project" value="UniProtKB-KW"/>
</dbReference>
<dbReference type="Pfam" id="PF13561">
    <property type="entry name" value="adh_short_C2"/>
    <property type="match status" value="1"/>
</dbReference>
<accession>A0A510PI47</accession>
<organism evidence="3 4">
    <name type="scientific">Microcystis aeruginosa 11-30S32</name>
    <dbReference type="NCBI Taxonomy" id="2358142"/>
    <lineage>
        <taxon>Bacteria</taxon>
        <taxon>Bacillati</taxon>
        <taxon>Cyanobacteriota</taxon>
        <taxon>Cyanophyceae</taxon>
        <taxon>Oscillatoriophycideae</taxon>
        <taxon>Chroococcales</taxon>
        <taxon>Microcystaceae</taxon>
        <taxon>Microcystis</taxon>
    </lineage>
</organism>
<dbReference type="InterPro" id="IPR020904">
    <property type="entry name" value="Sc_DH/Rdtase_CS"/>
</dbReference>
<evidence type="ECO:0000256" key="1">
    <source>
        <dbReference type="ARBA" id="ARBA00006484"/>
    </source>
</evidence>
<evidence type="ECO:0000313" key="3">
    <source>
        <dbReference type="EMBL" id="GCA93482.1"/>
    </source>
</evidence>
<dbReference type="Proteomes" id="UP000321223">
    <property type="component" value="Unassembled WGS sequence"/>
</dbReference>
<dbReference type="AlphaFoldDB" id="A0A510PI47"/>
<name>A0A510PI47_MICAE</name>
<dbReference type="Gene3D" id="3.40.50.720">
    <property type="entry name" value="NAD(P)-binding Rossmann-like Domain"/>
    <property type="match status" value="1"/>
</dbReference>
<dbReference type="FunFam" id="3.40.50.720:FF:000084">
    <property type="entry name" value="Short-chain dehydrogenase reductase"/>
    <property type="match status" value="1"/>
</dbReference>
<dbReference type="InterPro" id="IPR050259">
    <property type="entry name" value="SDR"/>
</dbReference>
<dbReference type="PROSITE" id="PS00061">
    <property type="entry name" value="ADH_SHORT"/>
    <property type="match status" value="1"/>
</dbReference>
<reference evidence="3 4" key="1">
    <citation type="journal article" date="2019" name="Appl. Environ. Microbiol.">
        <title>Co-occurrence of broad and narrow host-range viruses infecting the toxic bloom-forming cyanobacterium Microcystis aeruginosa.</title>
        <authorList>
            <person name="Morimoto D."/>
            <person name="Tominaga K."/>
            <person name="Nishimura Y."/>
            <person name="Yoshida N."/>
            <person name="Kimura S."/>
            <person name="Sako Y."/>
            <person name="Yoshida T."/>
        </authorList>
    </citation>
    <scope>NUCLEOTIDE SEQUENCE [LARGE SCALE GENOMIC DNA]</scope>
    <source>
        <strain evidence="3 4">11-30S32</strain>
    </source>
</reference>
<comment type="similarity">
    <text evidence="1">Belongs to the short-chain dehydrogenases/reductases (SDR) family.</text>
</comment>
<comment type="caution">
    <text evidence="3">The sequence shown here is derived from an EMBL/GenBank/DDBJ whole genome shotgun (WGS) entry which is preliminary data.</text>
</comment>
<evidence type="ECO:0000313" key="4">
    <source>
        <dbReference type="Proteomes" id="UP000321223"/>
    </source>
</evidence>
<dbReference type="CDD" id="cd05233">
    <property type="entry name" value="SDR_c"/>
    <property type="match status" value="1"/>
</dbReference>
<sequence length="222" mass="24052">MTKTALVTGASRGIGEAIAIELEVRGISVLRPKREDLDLCDMESVQKFVAEHSSDSVDILVNNAGENVVQPLAEVDFQTWSTIQNINLNAPFLLMQHFGVGMCQKRNGRILNIASLFSFLSKAGRASYTSSKSGLLGLTRTAAIEWAPYNVMVNCLSPGFVNTELTRKNNTDEKIKEISSLIPAGRMAEPSEIAKTAAFLVSEENSYLTGQNIVVDGGISIL</sequence>